<name>A0A8S4QUC6_9NEOP</name>
<evidence type="ECO:0000313" key="1">
    <source>
        <dbReference type="EMBL" id="CAH2218207.1"/>
    </source>
</evidence>
<comment type="caution">
    <text evidence="1">The sequence shown here is derived from an EMBL/GenBank/DDBJ whole genome shotgun (WGS) entry which is preliminary data.</text>
</comment>
<sequence length="55" mass="6199">FILEEACVRQGGLCQPKNECGELAQSQVDLCPLQKHLGVECCYEYYKLAFDSNLT</sequence>
<evidence type="ECO:0000313" key="2">
    <source>
        <dbReference type="Proteomes" id="UP000838756"/>
    </source>
</evidence>
<gene>
    <name evidence="1" type="primary">jg1143</name>
    <name evidence="1" type="ORF">PAEG_LOCUS6054</name>
</gene>
<dbReference type="EMBL" id="CAKXAJ010019232">
    <property type="protein sequence ID" value="CAH2218207.1"/>
    <property type="molecule type" value="Genomic_DNA"/>
</dbReference>
<dbReference type="OrthoDB" id="6332063at2759"/>
<proteinExistence type="predicted"/>
<feature type="non-terminal residue" evidence="1">
    <location>
        <position position="1"/>
    </location>
</feature>
<protein>
    <submittedName>
        <fullName evidence="1">Jg1143 protein</fullName>
    </submittedName>
</protein>
<dbReference type="Proteomes" id="UP000838756">
    <property type="component" value="Unassembled WGS sequence"/>
</dbReference>
<keyword evidence="2" id="KW-1185">Reference proteome</keyword>
<organism evidence="1 2">
    <name type="scientific">Pararge aegeria aegeria</name>
    <dbReference type="NCBI Taxonomy" id="348720"/>
    <lineage>
        <taxon>Eukaryota</taxon>
        <taxon>Metazoa</taxon>
        <taxon>Ecdysozoa</taxon>
        <taxon>Arthropoda</taxon>
        <taxon>Hexapoda</taxon>
        <taxon>Insecta</taxon>
        <taxon>Pterygota</taxon>
        <taxon>Neoptera</taxon>
        <taxon>Endopterygota</taxon>
        <taxon>Lepidoptera</taxon>
        <taxon>Glossata</taxon>
        <taxon>Ditrysia</taxon>
        <taxon>Papilionoidea</taxon>
        <taxon>Nymphalidae</taxon>
        <taxon>Satyrinae</taxon>
        <taxon>Satyrini</taxon>
        <taxon>Parargina</taxon>
        <taxon>Pararge</taxon>
    </lineage>
</organism>
<dbReference type="AlphaFoldDB" id="A0A8S4QUC6"/>
<reference evidence="1" key="1">
    <citation type="submission" date="2022-03" db="EMBL/GenBank/DDBJ databases">
        <authorList>
            <person name="Lindestad O."/>
        </authorList>
    </citation>
    <scope>NUCLEOTIDE SEQUENCE</scope>
</reference>
<accession>A0A8S4QUC6</accession>